<dbReference type="OrthoDB" id="8453507at2"/>
<evidence type="ECO:0000313" key="2">
    <source>
        <dbReference type="EMBL" id="QAZ67827.1"/>
    </source>
</evidence>
<dbReference type="SUPFAM" id="SSF75169">
    <property type="entry name" value="DsrEFH-like"/>
    <property type="match status" value="1"/>
</dbReference>
<dbReference type="Proteomes" id="UP000293296">
    <property type="component" value="Chromosome"/>
</dbReference>
<dbReference type="InterPro" id="IPR027396">
    <property type="entry name" value="DsrEFH-like"/>
</dbReference>
<keyword evidence="3" id="KW-1185">Reference proteome</keyword>
<reference evidence="2 3" key="1">
    <citation type="submission" date="2018-02" db="EMBL/GenBank/DDBJ databases">
        <title>Genome sequence of Desulfovibrio carbinolicus DSM 3852.</title>
        <authorList>
            <person name="Wilbanks E."/>
            <person name="Skennerton C.T."/>
            <person name="Orphan V.J."/>
        </authorList>
    </citation>
    <scope>NUCLEOTIDE SEQUENCE [LARGE SCALE GENOMIC DNA]</scope>
    <source>
        <strain evidence="2 3">DSM 3852</strain>
    </source>
</reference>
<dbReference type="RefSeq" id="WP_129352764.1">
    <property type="nucleotide sequence ID" value="NZ_CP026538.1"/>
</dbReference>
<name>A0A4P6HKY6_9BACT</name>
<feature type="signal peptide" evidence="1">
    <location>
        <begin position="1"/>
        <end position="26"/>
    </location>
</feature>
<dbReference type="AlphaFoldDB" id="A0A4P6HKY6"/>
<dbReference type="PROSITE" id="PS51257">
    <property type="entry name" value="PROKAR_LIPOPROTEIN"/>
    <property type="match status" value="1"/>
</dbReference>
<evidence type="ECO:0000256" key="1">
    <source>
        <dbReference type="SAM" id="SignalP"/>
    </source>
</evidence>
<feature type="chain" id="PRO_5020518135" evidence="1">
    <location>
        <begin position="27"/>
        <end position="139"/>
    </location>
</feature>
<accession>A0A4P6HKY6</accession>
<sequence length="139" mass="14957">MKRVTPIAVCLLFCLLALATACQAGASDPLFINLTSDDGHRSLMAISFGQNQLQRGHPLTVYLNDKAVRIASKKQGEAFAEQQALLRQIVAKGGTVLVCPMCSQKYGVAENEFLDGLKLTNPDTTGAALFADNTQTLSW</sequence>
<dbReference type="KEGG" id="dcb:C3Y92_11585"/>
<dbReference type="Gene3D" id="3.40.1260.10">
    <property type="entry name" value="DsrEFH-like"/>
    <property type="match status" value="1"/>
</dbReference>
<dbReference type="InterPro" id="IPR003787">
    <property type="entry name" value="Sulphur_relay_DsrE/F-like"/>
</dbReference>
<keyword evidence="1" id="KW-0732">Signal</keyword>
<dbReference type="Pfam" id="PF02635">
    <property type="entry name" value="DsrE"/>
    <property type="match status" value="1"/>
</dbReference>
<evidence type="ECO:0000313" key="3">
    <source>
        <dbReference type="Proteomes" id="UP000293296"/>
    </source>
</evidence>
<organism evidence="2 3">
    <name type="scientific">Solidesulfovibrio carbinolicus</name>
    <dbReference type="NCBI Taxonomy" id="296842"/>
    <lineage>
        <taxon>Bacteria</taxon>
        <taxon>Pseudomonadati</taxon>
        <taxon>Thermodesulfobacteriota</taxon>
        <taxon>Desulfovibrionia</taxon>
        <taxon>Desulfovibrionales</taxon>
        <taxon>Desulfovibrionaceae</taxon>
        <taxon>Solidesulfovibrio</taxon>
    </lineage>
</organism>
<protein>
    <submittedName>
        <fullName evidence="2">DsrE/DsrF-like family protein</fullName>
    </submittedName>
</protein>
<dbReference type="EMBL" id="CP026538">
    <property type="protein sequence ID" value="QAZ67827.1"/>
    <property type="molecule type" value="Genomic_DNA"/>
</dbReference>
<proteinExistence type="predicted"/>
<gene>
    <name evidence="2" type="ORF">C3Y92_11585</name>
</gene>